<comment type="catalytic activity">
    <reaction evidence="18">
        <text>L-histidyl-L-alpha-amino acid(out) = L-histidyl-L-alpha-amino acid(in)</text>
        <dbReference type="Rhea" id="RHEA:79379"/>
        <dbReference type="ChEBI" id="CHEBI:229964"/>
    </reaction>
</comment>
<dbReference type="PIRSF" id="PIRSF002808">
    <property type="entry name" value="Hexose_phosphate_transp"/>
    <property type="match status" value="1"/>
</dbReference>
<reference evidence="27 28" key="1">
    <citation type="submission" date="2016-11" db="EMBL/GenBank/DDBJ databases">
        <authorList>
            <person name="Jaros S."/>
            <person name="Januszkiewicz K."/>
            <person name="Wedrychowicz H."/>
        </authorList>
    </citation>
    <scope>NUCLEOTIDE SEQUENCE [LARGE SCALE GENOMIC DNA]</scope>
    <source>
        <strain evidence="27 28">DSM 9297</strain>
    </source>
</reference>
<feature type="transmembrane region" description="Helical" evidence="25">
    <location>
        <begin position="178"/>
        <end position="201"/>
    </location>
</feature>
<evidence type="ECO:0000256" key="6">
    <source>
        <dbReference type="ARBA" id="ARBA00023136"/>
    </source>
</evidence>
<dbReference type="InterPro" id="IPR020846">
    <property type="entry name" value="MFS_dom"/>
</dbReference>
<evidence type="ECO:0000256" key="21">
    <source>
        <dbReference type="ARBA" id="ARBA00044985"/>
    </source>
</evidence>
<comment type="catalytic activity">
    <reaction evidence="19">
        <text>L-alanyl-L-lysine(out) = L-alanyl-L-lysine(in)</text>
        <dbReference type="Rhea" id="RHEA:79415"/>
        <dbReference type="ChEBI" id="CHEBI:192470"/>
    </reaction>
</comment>
<comment type="catalytic activity">
    <reaction evidence="8">
        <text>L-lysyl-L-alanine(out) = L-lysyl-L-alanine(in)</text>
        <dbReference type="Rhea" id="RHEA:79399"/>
        <dbReference type="ChEBI" id="CHEBI:229954"/>
    </reaction>
</comment>
<keyword evidence="3" id="KW-0813">Transport</keyword>
<evidence type="ECO:0000256" key="8">
    <source>
        <dbReference type="ARBA" id="ARBA00044876"/>
    </source>
</evidence>
<comment type="catalytic activity">
    <reaction evidence="20">
        <text>L-lysyl-glycine(out) = L-lysyl-glycine(in)</text>
        <dbReference type="Rhea" id="RHEA:79407"/>
        <dbReference type="ChEBI" id="CHEBI:191202"/>
    </reaction>
</comment>
<evidence type="ECO:0000313" key="28">
    <source>
        <dbReference type="Proteomes" id="UP000184357"/>
    </source>
</evidence>
<comment type="catalytic activity">
    <reaction evidence="13">
        <text>L-alpha-aminoacyl-L-lysine(out) = L-alpha-aminoacyl-L-lysine(in)</text>
        <dbReference type="Rhea" id="RHEA:79383"/>
        <dbReference type="ChEBI" id="CHEBI:229966"/>
    </reaction>
</comment>
<evidence type="ECO:0000259" key="26">
    <source>
        <dbReference type="PROSITE" id="PS50850"/>
    </source>
</evidence>
<keyword evidence="6 25" id="KW-0472">Membrane</keyword>
<dbReference type="STRING" id="43928.SAMN05443636_3251"/>
<comment type="catalytic activity">
    <reaction evidence="9">
        <text>L-histidyl-glycine(out) = L-histidyl-glycine(in)</text>
        <dbReference type="Rhea" id="RHEA:79395"/>
        <dbReference type="ChEBI" id="CHEBI:229957"/>
    </reaction>
</comment>
<evidence type="ECO:0000256" key="7">
    <source>
        <dbReference type="ARBA" id="ARBA00023228"/>
    </source>
</evidence>
<evidence type="ECO:0000256" key="23">
    <source>
        <dbReference type="ARBA" id="ARBA00045709"/>
    </source>
</evidence>
<dbReference type="Pfam" id="PF07690">
    <property type="entry name" value="MFS_1"/>
    <property type="match status" value="1"/>
</dbReference>
<dbReference type="InterPro" id="IPR000849">
    <property type="entry name" value="Sugar_P_transporter"/>
</dbReference>
<feature type="transmembrane region" description="Helical" evidence="25">
    <location>
        <begin position="373"/>
        <end position="393"/>
    </location>
</feature>
<feature type="transmembrane region" description="Helical" evidence="25">
    <location>
        <begin position="413"/>
        <end position="432"/>
    </location>
</feature>
<evidence type="ECO:0000256" key="10">
    <source>
        <dbReference type="ARBA" id="ARBA00044881"/>
    </source>
</evidence>
<dbReference type="Proteomes" id="UP000184357">
    <property type="component" value="Unassembled WGS sequence"/>
</dbReference>
<evidence type="ECO:0000256" key="9">
    <source>
        <dbReference type="ARBA" id="ARBA00044878"/>
    </source>
</evidence>
<evidence type="ECO:0000256" key="19">
    <source>
        <dbReference type="ARBA" id="ARBA00044919"/>
    </source>
</evidence>
<dbReference type="GO" id="GO:0022857">
    <property type="term" value="F:transmembrane transporter activity"/>
    <property type="evidence" value="ECO:0007669"/>
    <property type="project" value="InterPro"/>
</dbReference>
<evidence type="ECO:0000256" key="18">
    <source>
        <dbReference type="ARBA" id="ARBA00044912"/>
    </source>
</evidence>
<feature type="transmembrane region" description="Helical" evidence="25">
    <location>
        <begin position="274"/>
        <end position="296"/>
    </location>
</feature>
<comment type="catalytic activity">
    <reaction evidence="10">
        <text>L-alpha-aminoacyl-L-arginine(out) = L-alpha-aminoacyl-L-arginine(in)</text>
        <dbReference type="Rhea" id="RHEA:79367"/>
        <dbReference type="ChEBI" id="CHEBI:229968"/>
    </reaction>
</comment>
<evidence type="ECO:0000256" key="20">
    <source>
        <dbReference type="ARBA" id="ARBA00044924"/>
    </source>
</evidence>
<dbReference type="PANTHER" id="PTHR23512:SF3">
    <property type="entry name" value="MAJOR FACILITATOR SUPERFAMILY DOMAIN-CONTAINING PROTEIN 1"/>
    <property type="match status" value="1"/>
</dbReference>
<evidence type="ECO:0000313" key="27">
    <source>
        <dbReference type="EMBL" id="SHH70448.1"/>
    </source>
</evidence>
<organism evidence="27 28">
    <name type="scientific">Halobaculum gomorrense</name>
    <dbReference type="NCBI Taxonomy" id="43928"/>
    <lineage>
        <taxon>Archaea</taxon>
        <taxon>Methanobacteriati</taxon>
        <taxon>Methanobacteriota</taxon>
        <taxon>Stenosarchaea group</taxon>
        <taxon>Halobacteria</taxon>
        <taxon>Halobacteriales</taxon>
        <taxon>Haloferacaceae</taxon>
        <taxon>Halobaculum</taxon>
    </lineage>
</organism>
<keyword evidence="5 25" id="KW-1133">Transmembrane helix</keyword>
<dbReference type="PANTHER" id="PTHR23512">
    <property type="entry name" value="MAJOR FACILITATOR SUPERFAMILY DOMAIN-CONTAINING PROTEIN 1"/>
    <property type="match status" value="1"/>
</dbReference>
<dbReference type="AlphaFoldDB" id="A0A1M5V5L6"/>
<evidence type="ECO:0000256" key="11">
    <source>
        <dbReference type="ARBA" id="ARBA00044884"/>
    </source>
</evidence>
<comment type="subcellular location">
    <subcellularLocation>
        <location evidence="1">Lysosome membrane</location>
        <topology evidence="1">Multi-pass membrane protein</topology>
    </subcellularLocation>
</comment>
<feature type="transmembrane region" description="Helical" evidence="25">
    <location>
        <begin position="65"/>
        <end position="85"/>
    </location>
</feature>
<comment type="catalytic activity">
    <reaction evidence="14">
        <text>L-aspartyl-L-lysine(out) = L-aspartyl-L-lysine(in)</text>
        <dbReference type="Rhea" id="RHEA:79411"/>
        <dbReference type="ChEBI" id="CHEBI:229953"/>
    </reaction>
</comment>
<keyword evidence="28" id="KW-1185">Reference proteome</keyword>
<evidence type="ECO:0000256" key="16">
    <source>
        <dbReference type="ARBA" id="ARBA00044900"/>
    </source>
</evidence>
<evidence type="ECO:0000256" key="24">
    <source>
        <dbReference type="ARBA" id="ARBA00046376"/>
    </source>
</evidence>
<feature type="domain" description="Major facilitator superfamily (MFS) profile" evidence="26">
    <location>
        <begin position="27"/>
        <end position="437"/>
    </location>
</feature>
<evidence type="ECO:0000256" key="25">
    <source>
        <dbReference type="SAM" id="Phobius"/>
    </source>
</evidence>
<evidence type="ECO:0000256" key="1">
    <source>
        <dbReference type="ARBA" id="ARBA00004155"/>
    </source>
</evidence>
<gene>
    <name evidence="27" type="ORF">SAMN05443636_3251</name>
</gene>
<feature type="transmembrane region" description="Helical" evidence="25">
    <location>
        <begin position="331"/>
        <end position="352"/>
    </location>
</feature>
<evidence type="ECO:0000256" key="5">
    <source>
        <dbReference type="ARBA" id="ARBA00022989"/>
    </source>
</evidence>
<dbReference type="PROSITE" id="PS50850">
    <property type="entry name" value="MFS"/>
    <property type="match status" value="1"/>
</dbReference>
<evidence type="ECO:0000256" key="13">
    <source>
        <dbReference type="ARBA" id="ARBA00044893"/>
    </source>
</evidence>
<evidence type="ECO:0000256" key="22">
    <source>
        <dbReference type="ARBA" id="ARBA00045018"/>
    </source>
</evidence>
<name>A0A1M5V5L6_9EURY</name>
<feature type="transmembrane region" description="Helical" evidence="25">
    <location>
        <begin position="92"/>
        <end position="110"/>
    </location>
</feature>
<keyword evidence="7" id="KW-0458">Lysosome</keyword>
<comment type="catalytic activity">
    <reaction evidence="17">
        <text>L-arginyl-glycine(out) = L-arginyl-glycine(in)</text>
        <dbReference type="Rhea" id="RHEA:79391"/>
        <dbReference type="ChEBI" id="CHEBI:229955"/>
    </reaction>
</comment>
<accession>A0A1M5V5L6</accession>
<protein>
    <recommendedName>
        <fullName evidence="21">Lysosomal dipeptide transporter MFSD1</fullName>
    </recommendedName>
    <alternativeName>
        <fullName evidence="22">Major facilitator superfamily domain-containing protein 1</fullName>
    </alternativeName>
</protein>
<dbReference type="Gene3D" id="1.20.1250.20">
    <property type="entry name" value="MFS general substrate transporter like domains"/>
    <property type="match status" value="2"/>
</dbReference>
<evidence type="ECO:0000256" key="4">
    <source>
        <dbReference type="ARBA" id="ARBA00022692"/>
    </source>
</evidence>
<feature type="transmembrane region" description="Helical" evidence="25">
    <location>
        <begin position="241"/>
        <end position="262"/>
    </location>
</feature>
<dbReference type="InterPro" id="IPR011701">
    <property type="entry name" value="MFS"/>
</dbReference>
<feature type="transmembrane region" description="Helical" evidence="25">
    <location>
        <begin position="308"/>
        <end position="325"/>
    </location>
</feature>
<dbReference type="EMBL" id="FQWV01000015">
    <property type="protein sequence ID" value="SHH70448.1"/>
    <property type="molecule type" value="Genomic_DNA"/>
</dbReference>
<feature type="transmembrane region" description="Helical" evidence="25">
    <location>
        <begin position="148"/>
        <end position="172"/>
    </location>
</feature>
<evidence type="ECO:0000256" key="14">
    <source>
        <dbReference type="ARBA" id="ARBA00044898"/>
    </source>
</evidence>
<comment type="catalytic activity">
    <reaction evidence="15">
        <text>L-arginyl-L-alpha-amino acid(out) = L-arginyl-L-alpha-amino acid(in)</text>
        <dbReference type="Rhea" id="RHEA:79371"/>
        <dbReference type="ChEBI" id="CHEBI:84315"/>
    </reaction>
</comment>
<evidence type="ECO:0000256" key="15">
    <source>
        <dbReference type="ARBA" id="ARBA00044899"/>
    </source>
</evidence>
<comment type="subunit">
    <text evidence="24">Homodimer. Interacts with lysosomal protein GLMP (via lumenal domain); the interaction starts while both proteins are still in the endoplasmic reticulum and is required for stabilization of MFSD1 in lysosomes but has no direct effect on its targeting to lysosomes or transporter activity.</text>
</comment>
<feature type="transmembrane region" description="Helical" evidence="25">
    <location>
        <begin position="116"/>
        <end position="136"/>
    </location>
</feature>
<dbReference type="SUPFAM" id="SSF103473">
    <property type="entry name" value="MFS general substrate transporter"/>
    <property type="match status" value="1"/>
</dbReference>
<dbReference type="InterPro" id="IPR052187">
    <property type="entry name" value="MFSD1"/>
</dbReference>
<comment type="similarity">
    <text evidence="2">Belongs to the major facilitator superfamily.</text>
</comment>
<comment type="function">
    <text evidence="23">Lysosomal dipeptide uniporter that selectively exports lysine, arginine or histidine-containing dipeptides with a net positive charge from the lysosome lumen into the cytosol. Could play a role in a specific type of protein O-glycosylation indirectly regulating macrophages migration and tissue invasion. Also essential for liver homeostasis.</text>
</comment>
<comment type="catalytic activity">
    <reaction evidence="12">
        <text>L-lysyl-L-alpha-amino acid(out) = L-lysyl-L-alpha-amino acid(in)</text>
        <dbReference type="Rhea" id="RHEA:79387"/>
        <dbReference type="ChEBI" id="CHEBI:229965"/>
    </reaction>
</comment>
<evidence type="ECO:0000256" key="3">
    <source>
        <dbReference type="ARBA" id="ARBA00022448"/>
    </source>
</evidence>
<evidence type="ECO:0000256" key="2">
    <source>
        <dbReference type="ARBA" id="ARBA00008335"/>
    </source>
</evidence>
<sequence length="454" mass="47272">MARRYKQRCETQAHTMATARRYRRHLMWATLAFGFLFVNFFRNSTAVLSGDLAAVFDATAAELGLLHSSFFYVYAAAQLPSSLLVDRYGPRRVVSVGLVGMAVGVAGFAAADSFAVAFAARFLAGLSGASIYVTVLRFCANWYAPEEFATMTGFTIAAAGIGGVLATTPLALAAEAAGWRAVLYAAAVGVLLAGLAVGGFVRDRPADPADRPEGADSGTDTDSLREVFAGARRVLGDLNTWLIGTALFLIFGINFTVVGLWGVPYIVHLYDVPVSTAASAVLVANVGFAVGSPVFGALSDRTGRRTEVIVGSCLAFVIAYGVVFVTVTPPLFVVALALFVGMGITGGVSVAYTVAKERHAADSGAATGTVNGMAYLGAAVFPAVLGAALDAYWTGRVVDGARAYSATGYRVAFGIVVLGGLVATACAVALHVRVRRRETRLSEDPRTALTSGGD</sequence>
<evidence type="ECO:0000256" key="17">
    <source>
        <dbReference type="ARBA" id="ARBA00044903"/>
    </source>
</evidence>
<comment type="catalytic activity">
    <reaction evidence="11">
        <text>L-alpha-aminoacyl-L-histidine(out) = L-alpha-aminoacyl-L-histidine(in)</text>
        <dbReference type="Rhea" id="RHEA:79375"/>
        <dbReference type="ChEBI" id="CHEBI:229967"/>
    </reaction>
</comment>
<proteinExistence type="inferred from homology"/>
<evidence type="ECO:0000256" key="12">
    <source>
        <dbReference type="ARBA" id="ARBA00044891"/>
    </source>
</evidence>
<dbReference type="InterPro" id="IPR036259">
    <property type="entry name" value="MFS_trans_sf"/>
</dbReference>
<dbReference type="GO" id="GO:0005765">
    <property type="term" value="C:lysosomal membrane"/>
    <property type="evidence" value="ECO:0007669"/>
    <property type="project" value="UniProtKB-SubCell"/>
</dbReference>
<comment type="catalytic activity">
    <reaction evidence="16">
        <text>L-lysyl-L-lysine(out) = L-lysyl-L-lysine(in)</text>
        <dbReference type="Rhea" id="RHEA:79403"/>
        <dbReference type="ChEBI" id="CHEBI:229956"/>
    </reaction>
</comment>
<keyword evidence="4 25" id="KW-0812">Transmembrane</keyword>